<evidence type="ECO:0000259" key="1">
    <source>
        <dbReference type="PROSITE" id="PS51819"/>
    </source>
</evidence>
<dbReference type="InterPro" id="IPR004360">
    <property type="entry name" value="Glyas_Fos-R_dOase_dom"/>
</dbReference>
<name>A0ABS6VN87_9GAMM</name>
<protein>
    <submittedName>
        <fullName evidence="2">VOC family protein</fullName>
    </submittedName>
</protein>
<reference evidence="2" key="1">
    <citation type="submission" date="2021-07" db="EMBL/GenBank/DDBJ databases">
        <title>Zhongshania sp. CAU 1632 isolated from seawater.</title>
        <authorList>
            <person name="Kim W."/>
        </authorList>
    </citation>
    <scope>NUCLEOTIDE SEQUENCE</scope>
    <source>
        <strain evidence="2">CAU 1632</strain>
    </source>
</reference>
<sequence length="120" mass="13126">MNAHGKINYIELPAADIDAVKGFFTKAFGWSFTDYGADYTAFSDGVLDGGFYRAELSSTVANGSALVVFYSETLEETRNTVVLSGGTILKEIYDFPGGRRFHFADPNGNEYAVWSEPAKT</sequence>
<gene>
    <name evidence="2" type="ORF">KXJ70_03295</name>
</gene>
<dbReference type="InterPro" id="IPR052164">
    <property type="entry name" value="Anthracycline_SecMetBiosynth"/>
</dbReference>
<dbReference type="Pfam" id="PF00903">
    <property type="entry name" value="Glyoxalase"/>
    <property type="match status" value="1"/>
</dbReference>
<dbReference type="CDD" id="cd07247">
    <property type="entry name" value="SgaA_N_like"/>
    <property type="match status" value="1"/>
</dbReference>
<keyword evidence="3" id="KW-1185">Reference proteome</keyword>
<evidence type="ECO:0000313" key="3">
    <source>
        <dbReference type="Proteomes" id="UP001166291"/>
    </source>
</evidence>
<evidence type="ECO:0000313" key="2">
    <source>
        <dbReference type="EMBL" id="MBW2939780.1"/>
    </source>
</evidence>
<dbReference type="PANTHER" id="PTHR33993">
    <property type="entry name" value="GLYOXALASE-RELATED"/>
    <property type="match status" value="1"/>
</dbReference>
<dbReference type="PANTHER" id="PTHR33993:SF1">
    <property type="entry name" value="GLYOXALASE FAMILY PROTEIN"/>
    <property type="match status" value="1"/>
</dbReference>
<dbReference type="RefSeq" id="WP_219042019.1">
    <property type="nucleotide sequence ID" value="NZ_JAHWDQ010000001.1"/>
</dbReference>
<dbReference type="EMBL" id="JAHWDQ010000001">
    <property type="protein sequence ID" value="MBW2939780.1"/>
    <property type="molecule type" value="Genomic_DNA"/>
</dbReference>
<dbReference type="InterPro" id="IPR037523">
    <property type="entry name" value="VOC_core"/>
</dbReference>
<accession>A0ABS6VN87</accession>
<dbReference type="Proteomes" id="UP001166291">
    <property type="component" value="Unassembled WGS sequence"/>
</dbReference>
<feature type="domain" description="VOC" evidence="1">
    <location>
        <begin position="6"/>
        <end position="116"/>
    </location>
</feature>
<comment type="caution">
    <text evidence="2">The sequence shown here is derived from an EMBL/GenBank/DDBJ whole genome shotgun (WGS) entry which is preliminary data.</text>
</comment>
<dbReference type="PROSITE" id="PS51819">
    <property type="entry name" value="VOC"/>
    <property type="match status" value="1"/>
</dbReference>
<proteinExistence type="predicted"/>
<organism evidence="2 3">
    <name type="scientific">Zhongshania aquimaris</name>
    <dbReference type="NCBI Taxonomy" id="2857107"/>
    <lineage>
        <taxon>Bacteria</taxon>
        <taxon>Pseudomonadati</taxon>
        <taxon>Pseudomonadota</taxon>
        <taxon>Gammaproteobacteria</taxon>
        <taxon>Cellvibrionales</taxon>
        <taxon>Spongiibacteraceae</taxon>
        <taxon>Zhongshania</taxon>
    </lineage>
</organism>